<sequence length="486" mass="53611">MCRVLAADIGAGSYRVMEGTYTDRGLDMKELARFRHAPVQRGGHYYWDIEEMRDNLIQVVRAAAKQGERIRSIGFDTFGSDFGLLDRDGVLLDRPLAYRDKVSDGIYEAYFKEDRAIYARTGVTYATTGTAHILKGMAEQKFPALKHAARLLFLPDLLAYLFTGAMVNEYTIATTSLLLDVKRREWDMGLIERLGLPAQIFHPLSASGTAVGPLRKEISEGIPNLQGTVVTASVCHDTASAVSVVPYARGRSFISSGSWSVKGIVCGSPYTSDAACACKMSNEGQPGGKYRLIRNITGLWILEECARAWRAEGMDLHIPELAKRAEEGEDFPSMIYTDAPDFKKPGNMPEKIRTYCARTRQKVPGTPEAVMRTVINGLALEYRRHNEQLEGVTGCPVTGIYIVGGGRHNRLLNQCAADATQCPVICGHPEAAAAGNILIQLHALGAVPSMDEFPRIAAKDVPEVTYIPGQKEIWEERYGRYLDLAR</sequence>
<dbReference type="InterPro" id="IPR043129">
    <property type="entry name" value="ATPase_NBD"/>
</dbReference>
<dbReference type="InterPro" id="IPR018485">
    <property type="entry name" value="FGGY_C"/>
</dbReference>
<dbReference type="CDD" id="cd07771">
    <property type="entry name" value="ASKHA_NBD_FGGY_RhaB-like"/>
    <property type="match status" value="1"/>
</dbReference>
<dbReference type="Pfam" id="PF00370">
    <property type="entry name" value="FGGY_N"/>
    <property type="match status" value="1"/>
</dbReference>
<dbReference type="PANTHER" id="PTHR43095">
    <property type="entry name" value="SUGAR KINASE"/>
    <property type="match status" value="1"/>
</dbReference>
<dbReference type="GO" id="GO:0008993">
    <property type="term" value="F:rhamnulokinase activity"/>
    <property type="evidence" value="ECO:0007669"/>
    <property type="project" value="InterPro"/>
</dbReference>
<dbReference type="Gene3D" id="3.30.420.40">
    <property type="match status" value="2"/>
</dbReference>
<accession>A0A4R4FCT4</accession>
<gene>
    <name evidence="9" type="ORF">E1963_13225</name>
</gene>
<dbReference type="EMBL" id="SMMX01000011">
    <property type="protein sequence ID" value="TDA21111.1"/>
    <property type="molecule type" value="Genomic_DNA"/>
</dbReference>
<organism evidence="9 10">
    <name type="scientific">Extibacter muris</name>
    <dbReference type="NCBI Taxonomy" id="1796622"/>
    <lineage>
        <taxon>Bacteria</taxon>
        <taxon>Bacillati</taxon>
        <taxon>Bacillota</taxon>
        <taxon>Clostridia</taxon>
        <taxon>Lachnospirales</taxon>
        <taxon>Lachnospiraceae</taxon>
        <taxon>Extibacter</taxon>
    </lineage>
</organism>
<keyword evidence="5" id="KW-0067">ATP-binding</keyword>
<evidence type="ECO:0000256" key="4">
    <source>
        <dbReference type="ARBA" id="ARBA00022777"/>
    </source>
</evidence>
<dbReference type="InterPro" id="IPR050406">
    <property type="entry name" value="FGGY_Carb_Kinase"/>
</dbReference>
<evidence type="ECO:0000256" key="5">
    <source>
        <dbReference type="ARBA" id="ARBA00022840"/>
    </source>
</evidence>
<feature type="domain" description="Carbohydrate kinase FGGY N-terminal" evidence="7">
    <location>
        <begin position="40"/>
        <end position="241"/>
    </location>
</feature>
<evidence type="ECO:0000256" key="2">
    <source>
        <dbReference type="ARBA" id="ARBA00022679"/>
    </source>
</evidence>
<dbReference type="InterPro" id="IPR018484">
    <property type="entry name" value="FGGY_N"/>
</dbReference>
<keyword evidence="6" id="KW-0684">Rhamnose metabolism</keyword>
<dbReference type="Pfam" id="PF02782">
    <property type="entry name" value="FGGY_C"/>
    <property type="match status" value="1"/>
</dbReference>
<dbReference type="RefSeq" id="WP_132278716.1">
    <property type="nucleotide sequence ID" value="NZ_JAOBST010000018.1"/>
</dbReference>
<dbReference type="PANTHER" id="PTHR43095:SF5">
    <property type="entry name" value="XYLULOSE KINASE"/>
    <property type="match status" value="1"/>
</dbReference>
<evidence type="ECO:0000256" key="6">
    <source>
        <dbReference type="ARBA" id="ARBA00023308"/>
    </source>
</evidence>
<proteinExistence type="inferred from homology"/>
<dbReference type="GO" id="GO:0019301">
    <property type="term" value="P:rhamnose catabolic process"/>
    <property type="evidence" value="ECO:0007669"/>
    <property type="project" value="InterPro"/>
</dbReference>
<dbReference type="AlphaFoldDB" id="A0A4R4FCT4"/>
<protein>
    <submittedName>
        <fullName evidence="9">Rhamnulokinase</fullName>
    </submittedName>
</protein>
<comment type="caution">
    <text evidence="9">The sequence shown here is derived from an EMBL/GenBank/DDBJ whole genome shotgun (WGS) entry which is preliminary data.</text>
</comment>
<keyword evidence="10" id="KW-1185">Reference proteome</keyword>
<name>A0A4R4FCT4_9FIRM</name>
<keyword evidence="2" id="KW-0808">Transferase</keyword>
<dbReference type="GO" id="GO:0005524">
    <property type="term" value="F:ATP binding"/>
    <property type="evidence" value="ECO:0007669"/>
    <property type="project" value="UniProtKB-KW"/>
</dbReference>
<evidence type="ECO:0000259" key="7">
    <source>
        <dbReference type="Pfam" id="PF00370"/>
    </source>
</evidence>
<evidence type="ECO:0000313" key="9">
    <source>
        <dbReference type="EMBL" id="TDA21111.1"/>
    </source>
</evidence>
<evidence type="ECO:0000256" key="3">
    <source>
        <dbReference type="ARBA" id="ARBA00022741"/>
    </source>
</evidence>
<evidence type="ECO:0000313" key="10">
    <source>
        <dbReference type="Proteomes" id="UP000295710"/>
    </source>
</evidence>
<evidence type="ECO:0000259" key="8">
    <source>
        <dbReference type="Pfam" id="PF02782"/>
    </source>
</evidence>
<dbReference type="Proteomes" id="UP000295710">
    <property type="component" value="Unassembled WGS sequence"/>
</dbReference>
<keyword evidence="4 9" id="KW-0418">Kinase</keyword>
<comment type="similarity">
    <text evidence="1">Belongs to the FGGY kinase family.</text>
</comment>
<dbReference type="SUPFAM" id="SSF53067">
    <property type="entry name" value="Actin-like ATPase domain"/>
    <property type="match status" value="2"/>
</dbReference>
<keyword evidence="3" id="KW-0547">Nucleotide-binding</keyword>
<dbReference type="InterPro" id="IPR013449">
    <property type="entry name" value="Rhamnulokinase"/>
</dbReference>
<feature type="domain" description="Carbohydrate kinase FGGY C-terminal" evidence="8">
    <location>
        <begin position="255"/>
        <end position="443"/>
    </location>
</feature>
<evidence type="ECO:0000256" key="1">
    <source>
        <dbReference type="ARBA" id="ARBA00009156"/>
    </source>
</evidence>
<reference evidence="9 10" key="1">
    <citation type="journal article" date="2016" name="Nat. Microbiol.">
        <title>The Mouse Intestinal Bacterial Collection (miBC) provides host-specific insight into cultured diversity and functional potential of the gut microbiota.</title>
        <authorList>
            <person name="Lagkouvardos I."/>
            <person name="Pukall R."/>
            <person name="Abt B."/>
            <person name="Foesel B.U."/>
            <person name="Meier-Kolthoff J.P."/>
            <person name="Kumar N."/>
            <person name="Bresciani A."/>
            <person name="Martinez I."/>
            <person name="Just S."/>
            <person name="Ziegler C."/>
            <person name="Brugiroux S."/>
            <person name="Garzetti D."/>
            <person name="Wenning M."/>
            <person name="Bui T.P."/>
            <person name="Wang J."/>
            <person name="Hugenholtz F."/>
            <person name="Plugge C.M."/>
            <person name="Peterson D.A."/>
            <person name="Hornef M.W."/>
            <person name="Baines J.F."/>
            <person name="Smidt H."/>
            <person name="Walter J."/>
            <person name="Kristiansen K."/>
            <person name="Nielsen H.B."/>
            <person name="Haller D."/>
            <person name="Overmann J."/>
            <person name="Stecher B."/>
            <person name="Clavel T."/>
        </authorList>
    </citation>
    <scope>NUCLEOTIDE SEQUENCE [LARGE SCALE GENOMIC DNA]</scope>
    <source>
        <strain evidence="9 10">DSM 28560</strain>
    </source>
</reference>